<dbReference type="Pfam" id="PF00106">
    <property type="entry name" value="adh_short"/>
    <property type="match status" value="1"/>
</dbReference>
<dbReference type="Proteomes" id="UP000007129">
    <property type="component" value="Unassembled WGS sequence"/>
</dbReference>
<dbReference type="VEuPathDB" id="FungiDB:MPH_08322"/>
<proteinExistence type="inferred from homology"/>
<evidence type="ECO:0000313" key="5">
    <source>
        <dbReference type="Proteomes" id="UP000007129"/>
    </source>
</evidence>
<dbReference type="OrthoDB" id="37659at2759"/>
<comment type="caution">
    <text evidence="4">The sequence shown here is derived from an EMBL/GenBank/DDBJ whole genome shotgun (WGS) entry which is preliminary data.</text>
</comment>
<name>K2RIQ9_MACPH</name>
<dbReference type="PANTHER" id="PTHR43669:SF11">
    <property type="entry name" value="SHORT-CHAIN DEHYDROGENASE_OXIDOREDUCTASE"/>
    <property type="match status" value="1"/>
</dbReference>
<accession>K2RIQ9</accession>
<dbReference type="PRINTS" id="PR00081">
    <property type="entry name" value="GDHRDH"/>
</dbReference>
<dbReference type="STRING" id="1126212.K2RIQ9"/>
<protein>
    <submittedName>
        <fullName evidence="4">Short-chain dehydrogenase/reductase SDR</fullName>
    </submittedName>
</protein>
<dbReference type="InterPro" id="IPR002347">
    <property type="entry name" value="SDR_fam"/>
</dbReference>
<dbReference type="SUPFAM" id="SSF51735">
    <property type="entry name" value="NAD(P)-binding Rossmann-fold domains"/>
    <property type="match status" value="1"/>
</dbReference>
<evidence type="ECO:0000256" key="1">
    <source>
        <dbReference type="ARBA" id="ARBA00006484"/>
    </source>
</evidence>
<gene>
    <name evidence="4" type="ORF">MPH_08322</name>
</gene>
<sequence length="277" mass="30234">MAALTTQTVSPATKPASKLFPYKKVLVIGGTSGIGSALASQFVAAGIKVVVVGRRADRLSSFVAEHGSDNATAHVFDITKLSSIRDFITEVTAANPDLDCAFLNSGVYEILNFSDPDSLDMAAFENELTTNYTSFVHLTAALLPFLLAKEGQPTSLIYTTSALAFFPIQLLPTYSATKAALHHFILCLRRQLRCTDCRVIEIFPPIVYTDMVKGSEEGYVKDLATMAMPLEEFTEATWAQLDAGKEQVAVGLSKVAFDGWEQERQQQFEDFNSLVGR</sequence>
<reference evidence="4 5" key="1">
    <citation type="journal article" date="2012" name="BMC Genomics">
        <title>Tools to kill: Genome of one of the most destructive plant pathogenic fungi Macrophomina phaseolina.</title>
        <authorList>
            <person name="Islam M.S."/>
            <person name="Haque M.S."/>
            <person name="Islam M.M."/>
            <person name="Emdad E.M."/>
            <person name="Halim A."/>
            <person name="Hossen Q.M.M."/>
            <person name="Hossain M.Z."/>
            <person name="Ahmed B."/>
            <person name="Rahim S."/>
            <person name="Rahman M.S."/>
            <person name="Alam M.M."/>
            <person name="Hou S."/>
            <person name="Wan X."/>
            <person name="Saito J.A."/>
            <person name="Alam M."/>
        </authorList>
    </citation>
    <scope>NUCLEOTIDE SEQUENCE [LARGE SCALE GENOMIC DNA]</scope>
    <source>
        <strain evidence="4 5">MS6</strain>
    </source>
</reference>
<dbReference type="PROSITE" id="PS00061">
    <property type="entry name" value="ADH_SHORT"/>
    <property type="match status" value="1"/>
</dbReference>
<dbReference type="InParanoid" id="K2RIQ9"/>
<dbReference type="GO" id="GO:0016491">
    <property type="term" value="F:oxidoreductase activity"/>
    <property type="evidence" value="ECO:0007669"/>
    <property type="project" value="UniProtKB-KW"/>
</dbReference>
<comment type="similarity">
    <text evidence="1">Belongs to the short-chain dehydrogenases/reductases (SDR) family.</text>
</comment>
<dbReference type="HOGENOM" id="CLU_010194_2_6_1"/>
<dbReference type="InterPro" id="IPR020904">
    <property type="entry name" value="Sc_DH/Rdtase_CS"/>
</dbReference>
<evidence type="ECO:0000313" key="4">
    <source>
        <dbReference type="EMBL" id="EKG14473.1"/>
    </source>
</evidence>
<evidence type="ECO:0000256" key="2">
    <source>
        <dbReference type="ARBA" id="ARBA00022857"/>
    </source>
</evidence>
<dbReference type="PANTHER" id="PTHR43669">
    <property type="entry name" value="5-KETO-D-GLUCONATE 5-REDUCTASE"/>
    <property type="match status" value="1"/>
</dbReference>
<dbReference type="Gene3D" id="3.40.50.720">
    <property type="entry name" value="NAD(P)-binding Rossmann-like Domain"/>
    <property type="match status" value="1"/>
</dbReference>
<keyword evidence="3" id="KW-0560">Oxidoreductase</keyword>
<organism evidence="4 5">
    <name type="scientific">Macrophomina phaseolina (strain MS6)</name>
    <name type="common">Charcoal rot fungus</name>
    <dbReference type="NCBI Taxonomy" id="1126212"/>
    <lineage>
        <taxon>Eukaryota</taxon>
        <taxon>Fungi</taxon>
        <taxon>Dikarya</taxon>
        <taxon>Ascomycota</taxon>
        <taxon>Pezizomycotina</taxon>
        <taxon>Dothideomycetes</taxon>
        <taxon>Dothideomycetes incertae sedis</taxon>
        <taxon>Botryosphaeriales</taxon>
        <taxon>Botryosphaeriaceae</taxon>
        <taxon>Macrophomina</taxon>
    </lineage>
</organism>
<evidence type="ECO:0000256" key="3">
    <source>
        <dbReference type="ARBA" id="ARBA00023002"/>
    </source>
</evidence>
<dbReference type="InterPro" id="IPR036291">
    <property type="entry name" value="NAD(P)-bd_dom_sf"/>
</dbReference>
<keyword evidence="2" id="KW-0521">NADP</keyword>
<dbReference type="EMBL" id="AHHD01000347">
    <property type="protein sequence ID" value="EKG14473.1"/>
    <property type="molecule type" value="Genomic_DNA"/>
</dbReference>
<dbReference type="AlphaFoldDB" id="K2RIQ9"/>
<dbReference type="eggNOG" id="KOG1205">
    <property type="taxonomic scope" value="Eukaryota"/>
</dbReference>